<sequence>MSSDHDFPALLSLLDDRSAAFREALATAPALDAEVPTCPEWTLHELAQHLGQGQRFWAAIVTAGASETPPPRPTEPAPAEREALISWFAASTDQLLDALREAGPEAPCWTWWELAQSPQNALAAARRRLNETAVHTYDAQLAAGTPAAVPAEVARESVDEFLHTCCSTTVAWPHTPATLAFQATDGPTWHLTLSPSGAHATRTPTTSPDATIRGTAAEILAVLHGRTPIEALPVEGDPEPFHQLYAWEPEA</sequence>
<gene>
    <name evidence="3" type="ORF">Kpho02_21210</name>
</gene>
<comment type="caution">
    <text evidence="3">The sequence shown here is derived from an EMBL/GenBank/DDBJ whole genome shotgun (WGS) entry which is preliminary data.</text>
</comment>
<dbReference type="Proteomes" id="UP001165041">
    <property type="component" value="Unassembled WGS sequence"/>
</dbReference>
<dbReference type="InterPro" id="IPR024344">
    <property type="entry name" value="MDMPI_metal-binding"/>
</dbReference>
<dbReference type="InterPro" id="IPR017517">
    <property type="entry name" value="Maleyloyr_isom"/>
</dbReference>
<dbReference type="NCBIfam" id="TIGR03083">
    <property type="entry name" value="maleylpyruvate isomerase family mycothiol-dependent enzyme"/>
    <property type="match status" value="1"/>
</dbReference>
<accession>A0A9W6Q825</accession>
<dbReference type="GO" id="GO:0005886">
    <property type="term" value="C:plasma membrane"/>
    <property type="evidence" value="ECO:0007669"/>
    <property type="project" value="TreeGrafter"/>
</dbReference>
<organism evidence="3 4">
    <name type="scientific">Kitasatospora phosalacinea</name>
    <dbReference type="NCBI Taxonomy" id="2065"/>
    <lineage>
        <taxon>Bacteria</taxon>
        <taxon>Bacillati</taxon>
        <taxon>Actinomycetota</taxon>
        <taxon>Actinomycetes</taxon>
        <taxon>Kitasatosporales</taxon>
        <taxon>Streptomycetaceae</taxon>
        <taxon>Kitasatospora</taxon>
    </lineage>
</organism>
<dbReference type="Pfam" id="PF07398">
    <property type="entry name" value="MDMPI_C"/>
    <property type="match status" value="1"/>
</dbReference>
<dbReference type="RefSeq" id="WP_285735683.1">
    <property type="nucleotide sequence ID" value="NZ_BSSA01000005.1"/>
</dbReference>
<dbReference type="PANTHER" id="PTHR40758:SF1">
    <property type="entry name" value="CONSERVED PROTEIN"/>
    <property type="match status" value="1"/>
</dbReference>
<evidence type="ECO:0000313" key="3">
    <source>
        <dbReference type="EMBL" id="GLW69822.1"/>
    </source>
</evidence>
<dbReference type="SUPFAM" id="SSF55718">
    <property type="entry name" value="SCP-like"/>
    <property type="match status" value="1"/>
</dbReference>
<evidence type="ECO:0000313" key="4">
    <source>
        <dbReference type="Proteomes" id="UP001165041"/>
    </source>
</evidence>
<dbReference type="GO" id="GO:0046872">
    <property type="term" value="F:metal ion binding"/>
    <property type="evidence" value="ECO:0007669"/>
    <property type="project" value="InterPro"/>
</dbReference>
<dbReference type="Gene3D" id="1.20.120.450">
    <property type="entry name" value="dinb family like domain"/>
    <property type="match status" value="1"/>
</dbReference>
<feature type="domain" description="Mycothiol-dependent maleylpyruvate isomerase metal-binding" evidence="2">
    <location>
        <begin position="13"/>
        <end position="140"/>
    </location>
</feature>
<reference evidence="3" key="1">
    <citation type="submission" date="2023-02" db="EMBL/GenBank/DDBJ databases">
        <title>Kitasatospora phosalacinea NBRC 14627.</title>
        <authorList>
            <person name="Ichikawa N."/>
            <person name="Sato H."/>
            <person name="Tonouchi N."/>
        </authorList>
    </citation>
    <scope>NUCLEOTIDE SEQUENCE</scope>
    <source>
        <strain evidence="3">NBRC 14627</strain>
    </source>
</reference>
<dbReference type="PANTHER" id="PTHR40758">
    <property type="entry name" value="CONSERVED PROTEIN"/>
    <property type="match status" value="1"/>
</dbReference>
<evidence type="ECO:0000259" key="1">
    <source>
        <dbReference type="Pfam" id="PF07398"/>
    </source>
</evidence>
<dbReference type="Pfam" id="PF11716">
    <property type="entry name" value="MDMPI_N"/>
    <property type="match status" value="1"/>
</dbReference>
<protein>
    <recommendedName>
        <fullName evidence="5">Mycothiol-dependent maleylpyruvate isomerase metal-binding domain-containing protein</fullName>
    </recommendedName>
</protein>
<dbReference type="InterPro" id="IPR036527">
    <property type="entry name" value="SCP2_sterol-bd_dom_sf"/>
</dbReference>
<evidence type="ECO:0008006" key="5">
    <source>
        <dbReference type="Google" id="ProtNLM"/>
    </source>
</evidence>
<feature type="domain" description="MDMPI C-terminal" evidence="1">
    <location>
        <begin position="152"/>
        <end position="238"/>
    </location>
</feature>
<dbReference type="SUPFAM" id="SSF109854">
    <property type="entry name" value="DinB/YfiT-like putative metalloenzymes"/>
    <property type="match status" value="1"/>
</dbReference>
<dbReference type="EMBL" id="BSSA01000005">
    <property type="protein sequence ID" value="GLW69822.1"/>
    <property type="molecule type" value="Genomic_DNA"/>
</dbReference>
<evidence type="ECO:0000259" key="2">
    <source>
        <dbReference type="Pfam" id="PF11716"/>
    </source>
</evidence>
<proteinExistence type="predicted"/>
<dbReference type="InterPro" id="IPR010872">
    <property type="entry name" value="MDMPI_C-term_domain"/>
</dbReference>
<dbReference type="AlphaFoldDB" id="A0A9W6Q825"/>
<dbReference type="InterPro" id="IPR034660">
    <property type="entry name" value="DinB/YfiT-like"/>
</dbReference>
<name>A0A9W6Q825_9ACTN</name>